<reference evidence="2" key="1">
    <citation type="journal article" date="2019" name="bioRxiv">
        <title>The Genome of the Zebra Mussel, Dreissena polymorpha: A Resource for Invasive Species Research.</title>
        <authorList>
            <person name="McCartney M.A."/>
            <person name="Auch B."/>
            <person name="Kono T."/>
            <person name="Mallez S."/>
            <person name="Zhang Y."/>
            <person name="Obille A."/>
            <person name="Becker A."/>
            <person name="Abrahante J.E."/>
            <person name="Garbe J."/>
            <person name="Badalamenti J.P."/>
            <person name="Herman A."/>
            <person name="Mangelson H."/>
            <person name="Liachko I."/>
            <person name="Sullivan S."/>
            <person name="Sone E.D."/>
            <person name="Koren S."/>
            <person name="Silverstein K.A.T."/>
            <person name="Beckman K.B."/>
            <person name="Gohl D.M."/>
        </authorList>
    </citation>
    <scope>NUCLEOTIDE SEQUENCE</scope>
    <source>
        <strain evidence="2">Duluth1</strain>
        <tissue evidence="2">Whole animal</tissue>
    </source>
</reference>
<name>A0A9D4F441_DREPO</name>
<evidence type="ECO:0000256" key="1">
    <source>
        <dbReference type="SAM" id="MobiDB-lite"/>
    </source>
</evidence>
<dbReference type="EMBL" id="JAIWYP010000008">
    <property type="protein sequence ID" value="KAH3789716.1"/>
    <property type="molecule type" value="Genomic_DNA"/>
</dbReference>
<feature type="region of interest" description="Disordered" evidence="1">
    <location>
        <begin position="29"/>
        <end position="50"/>
    </location>
</feature>
<evidence type="ECO:0000313" key="2">
    <source>
        <dbReference type="EMBL" id="KAH3789716.1"/>
    </source>
</evidence>
<comment type="caution">
    <text evidence="2">The sequence shown here is derived from an EMBL/GenBank/DDBJ whole genome shotgun (WGS) entry which is preliminary data.</text>
</comment>
<dbReference type="Proteomes" id="UP000828390">
    <property type="component" value="Unassembled WGS sequence"/>
</dbReference>
<gene>
    <name evidence="2" type="ORF">DPMN_167903</name>
</gene>
<proteinExistence type="predicted"/>
<sequence>MGAMFLLWKNGSPEKDCIQYQEWLKKKENKPKRLNDKGLDGKTTRPSPQKLKLMVYQKGRLGGERGAISKGRV</sequence>
<protein>
    <submittedName>
        <fullName evidence="2">Uncharacterized protein</fullName>
    </submittedName>
</protein>
<evidence type="ECO:0000313" key="3">
    <source>
        <dbReference type="Proteomes" id="UP000828390"/>
    </source>
</evidence>
<accession>A0A9D4F441</accession>
<keyword evidence="3" id="KW-1185">Reference proteome</keyword>
<feature type="compositionally biased region" description="Basic and acidic residues" evidence="1">
    <location>
        <begin position="29"/>
        <end position="43"/>
    </location>
</feature>
<dbReference type="AlphaFoldDB" id="A0A9D4F441"/>
<organism evidence="2 3">
    <name type="scientific">Dreissena polymorpha</name>
    <name type="common">Zebra mussel</name>
    <name type="synonym">Mytilus polymorpha</name>
    <dbReference type="NCBI Taxonomy" id="45954"/>
    <lineage>
        <taxon>Eukaryota</taxon>
        <taxon>Metazoa</taxon>
        <taxon>Spiralia</taxon>
        <taxon>Lophotrochozoa</taxon>
        <taxon>Mollusca</taxon>
        <taxon>Bivalvia</taxon>
        <taxon>Autobranchia</taxon>
        <taxon>Heteroconchia</taxon>
        <taxon>Euheterodonta</taxon>
        <taxon>Imparidentia</taxon>
        <taxon>Neoheterodontei</taxon>
        <taxon>Myida</taxon>
        <taxon>Dreissenoidea</taxon>
        <taxon>Dreissenidae</taxon>
        <taxon>Dreissena</taxon>
    </lineage>
</organism>
<reference evidence="2" key="2">
    <citation type="submission" date="2020-11" db="EMBL/GenBank/DDBJ databases">
        <authorList>
            <person name="McCartney M.A."/>
            <person name="Auch B."/>
            <person name="Kono T."/>
            <person name="Mallez S."/>
            <person name="Becker A."/>
            <person name="Gohl D.M."/>
            <person name="Silverstein K.A.T."/>
            <person name="Koren S."/>
            <person name="Bechman K.B."/>
            <person name="Herman A."/>
            <person name="Abrahante J.E."/>
            <person name="Garbe J."/>
        </authorList>
    </citation>
    <scope>NUCLEOTIDE SEQUENCE</scope>
    <source>
        <strain evidence="2">Duluth1</strain>
        <tissue evidence="2">Whole animal</tissue>
    </source>
</reference>